<dbReference type="PANTHER" id="PTHR38600">
    <property type="entry name" value="TRANSCRIPTIONAL REGULATORY PROTEIN"/>
    <property type="match status" value="1"/>
</dbReference>
<dbReference type="InterPro" id="IPR023393">
    <property type="entry name" value="START-like_dom_sf"/>
</dbReference>
<sequence length="256" mass="29602">MDKIFNALGDKSRRYLLDLLYEKNGQSLTELSSNLEMSRQAVTKHLKILENASLIVPVWRGKEKLHYLNPVPLQLIYSRWISKFEESRLQGLYELKNILENNTQEVKMKGFMYQIVITSSAEKVWESLINPEFTRKFWFGRRVISDWKIGSAVSIMTPEEKEEVKGEVVDFQENKRLAYTWQVPGEEDEKVTTVVFELQEMGPMTKLTILHDIDADSAKFQQAAAGWTFILCGLKTFLETGTPMPSIPWNGKDNTK</sequence>
<dbReference type="InterPro" id="IPR036388">
    <property type="entry name" value="WH-like_DNA-bd_sf"/>
</dbReference>
<accession>A0A3N1XB08</accession>
<proteinExistence type="inferred from homology"/>
<dbReference type="SUPFAM" id="SSF46785">
    <property type="entry name" value="Winged helix' DNA-binding domain"/>
    <property type="match status" value="1"/>
</dbReference>
<evidence type="ECO:0000313" key="3">
    <source>
        <dbReference type="EMBL" id="ROR23895.1"/>
    </source>
</evidence>
<dbReference type="PANTHER" id="PTHR38600:SF1">
    <property type="entry name" value="TRANSCRIPTIONAL REGULATORY PROTEIN"/>
    <property type="match status" value="1"/>
</dbReference>
<dbReference type="InterPro" id="IPR013538">
    <property type="entry name" value="ASHA1/2-like_C"/>
</dbReference>
<comment type="caution">
    <text evidence="3">The sequence shown here is derived from an EMBL/GenBank/DDBJ whole genome shotgun (WGS) entry which is preliminary data.</text>
</comment>
<dbReference type="SUPFAM" id="SSF55961">
    <property type="entry name" value="Bet v1-like"/>
    <property type="match status" value="1"/>
</dbReference>
<dbReference type="OrthoDB" id="9799175at2"/>
<reference evidence="3 4" key="1">
    <citation type="submission" date="2018-11" db="EMBL/GenBank/DDBJ databases">
        <title>Genomic Encyclopedia of Type Strains, Phase IV (KMG-IV): sequencing the most valuable type-strain genomes for metagenomic binning, comparative biology and taxonomic classification.</title>
        <authorList>
            <person name="Goeker M."/>
        </authorList>
    </citation>
    <scope>NUCLEOTIDE SEQUENCE [LARGE SCALE GENOMIC DNA]</scope>
    <source>
        <strain evidence="3 4">DSM 26537</strain>
    </source>
</reference>
<organism evidence="3 4">
    <name type="scientific">Mobilisporobacter senegalensis</name>
    <dbReference type="NCBI Taxonomy" id="1329262"/>
    <lineage>
        <taxon>Bacteria</taxon>
        <taxon>Bacillati</taxon>
        <taxon>Bacillota</taxon>
        <taxon>Clostridia</taxon>
        <taxon>Lachnospirales</taxon>
        <taxon>Lachnospiraceae</taxon>
        <taxon>Mobilisporobacter</taxon>
    </lineage>
</organism>
<feature type="domain" description="HTH arsR-type" evidence="2">
    <location>
        <begin position="1"/>
        <end position="88"/>
    </location>
</feature>
<dbReference type="EMBL" id="RJVG01000012">
    <property type="protein sequence ID" value="ROR23895.1"/>
    <property type="molecule type" value="Genomic_DNA"/>
</dbReference>
<dbReference type="Gene3D" id="1.10.10.10">
    <property type="entry name" value="Winged helix-like DNA-binding domain superfamily/Winged helix DNA-binding domain"/>
    <property type="match status" value="1"/>
</dbReference>
<dbReference type="InterPro" id="IPR001845">
    <property type="entry name" value="HTH_ArsR_DNA-bd_dom"/>
</dbReference>
<dbReference type="AlphaFoldDB" id="A0A3N1XB08"/>
<evidence type="ECO:0000313" key="4">
    <source>
        <dbReference type="Proteomes" id="UP000273083"/>
    </source>
</evidence>
<evidence type="ECO:0000256" key="1">
    <source>
        <dbReference type="ARBA" id="ARBA00006817"/>
    </source>
</evidence>
<dbReference type="SMART" id="SM00418">
    <property type="entry name" value="HTH_ARSR"/>
    <property type="match status" value="1"/>
</dbReference>
<dbReference type="Pfam" id="PF08327">
    <property type="entry name" value="AHSA1"/>
    <property type="match status" value="1"/>
</dbReference>
<dbReference type="InterPro" id="IPR011991">
    <property type="entry name" value="ArsR-like_HTH"/>
</dbReference>
<dbReference type="InterPro" id="IPR036390">
    <property type="entry name" value="WH_DNA-bd_sf"/>
</dbReference>
<gene>
    <name evidence="3" type="ORF">EDD66_11226</name>
</gene>
<name>A0A3N1XB08_9FIRM</name>
<comment type="similarity">
    <text evidence="1">Belongs to the AHA1 family.</text>
</comment>
<dbReference type="Proteomes" id="UP000273083">
    <property type="component" value="Unassembled WGS sequence"/>
</dbReference>
<keyword evidence="4" id="KW-1185">Reference proteome</keyword>
<dbReference type="Gene3D" id="3.30.530.20">
    <property type="match status" value="1"/>
</dbReference>
<evidence type="ECO:0000259" key="2">
    <source>
        <dbReference type="PROSITE" id="PS50987"/>
    </source>
</evidence>
<protein>
    <submittedName>
        <fullName evidence="3">ArsR family transcriptional regulator</fullName>
    </submittedName>
</protein>
<dbReference type="Pfam" id="PF12840">
    <property type="entry name" value="HTH_20"/>
    <property type="match status" value="1"/>
</dbReference>
<dbReference type="GO" id="GO:0003700">
    <property type="term" value="F:DNA-binding transcription factor activity"/>
    <property type="evidence" value="ECO:0007669"/>
    <property type="project" value="InterPro"/>
</dbReference>
<dbReference type="RefSeq" id="WP_123610513.1">
    <property type="nucleotide sequence ID" value="NZ_RJVG01000012.1"/>
</dbReference>
<dbReference type="PROSITE" id="PS50987">
    <property type="entry name" value="HTH_ARSR_2"/>
    <property type="match status" value="1"/>
</dbReference>
<dbReference type="CDD" id="cd00090">
    <property type="entry name" value="HTH_ARSR"/>
    <property type="match status" value="1"/>
</dbReference>